<comment type="caution">
    <text evidence="1">The sequence shown here is derived from an EMBL/GenBank/DDBJ whole genome shotgun (WGS) entry which is preliminary data.</text>
</comment>
<sequence>MDTDFHDPIAVARAWMTQWCATDYRQPRNNNVERATVYATTAGKTSDLAAGDTTATFLKAIERKLAHRCDQLTAETSRELPSGPDNVIVVLTARRTLLTADQPVQSEHVSTTRAVLRQPDGRWLVDRPLEAIR</sequence>
<evidence type="ECO:0000313" key="2">
    <source>
        <dbReference type="Proteomes" id="UP000316639"/>
    </source>
</evidence>
<dbReference type="Proteomes" id="UP000316639">
    <property type="component" value="Unassembled WGS sequence"/>
</dbReference>
<dbReference type="OrthoDB" id="3634979at2"/>
<evidence type="ECO:0000313" key="1">
    <source>
        <dbReference type="EMBL" id="TWP46058.1"/>
    </source>
</evidence>
<protein>
    <recommendedName>
        <fullName evidence="3">SnoaL-like domain-containing protein</fullName>
    </recommendedName>
</protein>
<dbReference type="EMBL" id="VOBR01000036">
    <property type="protein sequence ID" value="TWP46058.1"/>
    <property type="molecule type" value="Genomic_DNA"/>
</dbReference>
<proteinExistence type="predicted"/>
<evidence type="ECO:0008006" key="3">
    <source>
        <dbReference type="Google" id="ProtNLM"/>
    </source>
</evidence>
<keyword evidence="2" id="KW-1185">Reference proteome</keyword>
<organism evidence="1 2">
    <name type="scientific">Lentzea tibetensis</name>
    <dbReference type="NCBI Taxonomy" id="2591470"/>
    <lineage>
        <taxon>Bacteria</taxon>
        <taxon>Bacillati</taxon>
        <taxon>Actinomycetota</taxon>
        <taxon>Actinomycetes</taxon>
        <taxon>Pseudonocardiales</taxon>
        <taxon>Pseudonocardiaceae</taxon>
        <taxon>Lentzea</taxon>
    </lineage>
</organism>
<accession>A0A563EHT4</accession>
<gene>
    <name evidence="1" type="ORF">FKR81_37460</name>
</gene>
<reference evidence="1 2" key="1">
    <citation type="submission" date="2019-07" db="EMBL/GenBank/DDBJ databases">
        <title>Lentzea xizangensis sp. nov., isolated from Qinghai-Tibetan Plateau Soils.</title>
        <authorList>
            <person name="Huang J."/>
        </authorList>
    </citation>
    <scope>NUCLEOTIDE SEQUENCE [LARGE SCALE GENOMIC DNA]</scope>
    <source>
        <strain evidence="1 2">FXJ1.1311</strain>
    </source>
</reference>
<name>A0A563EHT4_9PSEU</name>
<dbReference type="AlphaFoldDB" id="A0A563EHT4"/>
<dbReference type="RefSeq" id="WP_146359050.1">
    <property type="nucleotide sequence ID" value="NZ_VOBR01000036.1"/>
</dbReference>